<dbReference type="GO" id="GO:0009294">
    <property type="term" value="P:DNA-mediated transformation"/>
    <property type="evidence" value="ECO:0007669"/>
    <property type="project" value="InterPro"/>
</dbReference>
<dbReference type="Pfam" id="PF02481">
    <property type="entry name" value="DNA_processg_A"/>
    <property type="match status" value="1"/>
</dbReference>
<organism evidence="3 4">
    <name type="scientific">Gracilibacillus orientalis</name>
    <dbReference type="NCBI Taxonomy" id="334253"/>
    <lineage>
        <taxon>Bacteria</taxon>
        <taxon>Bacillati</taxon>
        <taxon>Bacillota</taxon>
        <taxon>Bacilli</taxon>
        <taxon>Bacillales</taxon>
        <taxon>Bacillaceae</taxon>
        <taxon>Gracilibacillus</taxon>
    </lineage>
</organism>
<dbReference type="PANTHER" id="PTHR43022:SF1">
    <property type="entry name" value="PROTEIN SMF"/>
    <property type="match status" value="1"/>
</dbReference>
<proteinExistence type="inferred from homology"/>
<dbReference type="AlphaFoldDB" id="A0A1I4PXE7"/>
<dbReference type="SUPFAM" id="SSF102405">
    <property type="entry name" value="MCP/YpsA-like"/>
    <property type="match status" value="1"/>
</dbReference>
<dbReference type="Proteomes" id="UP000198565">
    <property type="component" value="Unassembled WGS sequence"/>
</dbReference>
<dbReference type="InterPro" id="IPR003488">
    <property type="entry name" value="DprA"/>
</dbReference>
<dbReference type="STRING" id="334253.SAMN04487943_11385"/>
<sequence length="298" mass="34190">MKKNEWRLIHLHYIIGTNRNLIWNVMNEDPEFEQMYKWDVQQWKEKFQIHDKKAFFIVKRLQDKSLKQKIVRYVEAYQVLTIFSKDYPVSLKEIPDPPLVLYLHGNPRLLSHVPNLSVVGTRYPSKFARSIMANILTPLFECDFLITSGMAIGIDGFAHQLALQHLSPTIAVLGSGFEHVYPKQHLTLFTQLVEQGLILSEYPPDLPPRKYHFPERNRIISGLSFGTLVIEAKEKSGTLITVDQALEQGKEVFAVPGSVLAETSSGCNQLIKEGAKLVKNSHDILEEYHPRRRTSEGK</sequence>
<dbReference type="InterPro" id="IPR057666">
    <property type="entry name" value="DrpA_SLOG"/>
</dbReference>
<dbReference type="EMBL" id="FOTR01000013">
    <property type="protein sequence ID" value="SFM32487.1"/>
    <property type="molecule type" value="Genomic_DNA"/>
</dbReference>
<dbReference type="NCBIfam" id="TIGR00732">
    <property type="entry name" value="dprA"/>
    <property type="match status" value="1"/>
</dbReference>
<evidence type="ECO:0000259" key="2">
    <source>
        <dbReference type="Pfam" id="PF02481"/>
    </source>
</evidence>
<dbReference type="Gene3D" id="3.40.50.450">
    <property type="match status" value="1"/>
</dbReference>
<evidence type="ECO:0000256" key="1">
    <source>
        <dbReference type="ARBA" id="ARBA00006525"/>
    </source>
</evidence>
<name>A0A1I4PXE7_9BACI</name>
<evidence type="ECO:0000313" key="3">
    <source>
        <dbReference type="EMBL" id="SFM32487.1"/>
    </source>
</evidence>
<comment type="similarity">
    <text evidence="1">Belongs to the DprA/Smf family.</text>
</comment>
<reference evidence="4" key="1">
    <citation type="submission" date="2016-10" db="EMBL/GenBank/DDBJ databases">
        <authorList>
            <person name="Varghese N."/>
            <person name="Submissions S."/>
        </authorList>
    </citation>
    <scope>NUCLEOTIDE SEQUENCE [LARGE SCALE GENOMIC DNA]</scope>
    <source>
        <strain evidence="4">CGMCC 1.4250</strain>
    </source>
</reference>
<protein>
    <submittedName>
        <fullName evidence="3">DNA processing protein</fullName>
    </submittedName>
</protein>
<feature type="domain" description="Smf/DprA SLOG" evidence="2">
    <location>
        <begin position="78"/>
        <end position="288"/>
    </location>
</feature>
<accession>A0A1I4PXE7</accession>
<dbReference type="PANTHER" id="PTHR43022">
    <property type="entry name" value="PROTEIN SMF"/>
    <property type="match status" value="1"/>
</dbReference>
<dbReference type="OrthoDB" id="9785707at2"/>
<gene>
    <name evidence="3" type="ORF">SAMN04487943_11385</name>
</gene>
<keyword evidence="4" id="KW-1185">Reference proteome</keyword>
<evidence type="ECO:0000313" key="4">
    <source>
        <dbReference type="Proteomes" id="UP000198565"/>
    </source>
</evidence>
<dbReference type="RefSeq" id="WP_091485479.1">
    <property type="nucleotide sequence ID" value="NZ_FOTR01000013.1"/>
</dbReference>